<dbReference type="PANTHER" id="PTHR33186">
    <property type="entry name" value="OS10G0136150 PROTEIN-RELATED"/>
    <property type="match status" value="1"/>
</dbReference>
<dbReference type="OrthoDB" id="690324at2759"/>
<dbReference type="PANTHER" id="PTHR33186:SF15">
    <property type="entry name" value="OS06G0249850 PROTEIN"/>
    <property type="match status" value="1"/>
</dbReference>
<proteinExistence type="predicted"/>
<dbReference type="Proteomes" id="UP000479710">
    <property type="component" value="Unassembled WGS sequence"/>
</dbReference>
<dbReference type="AlphaFoldDB" id="A0A6G1EN81"/>
<evidence type="ECO:0000313" key="2">
    <source>
        <dbReference type="Proteomes" id="UP000479710"/>
    </source>
</evidence>
<sequence length="138" mass="15516">MVWDPITGDQHHFPQPPHPHAYCAGAVLCAARDCHHLDCHQGPFLVVFVGSGDDSENDSWACLYSSETGQWSSPASIVFDSYVEMLPSLLIDVEDTLYFIYVGLFAIELKSGQVKKVDERRPYYAVIPYMSFYTSECS</sequence>
<organism evidence="1 2">
    <name type="scientific">Oryza meyeriana var. granulata</name>
    <dbReference type="NCBI Taxonomy" id="110450"/>
    <lineage>
        <taxon>Eukaryota</taxon>
        <taxon>Viridiplantae</taxon>
        <taxon>Streptophyta</taxon>
        <taxon>Embryophyta</taxon>
        <taxon>Tracheophyta</taxon>
        <taxon>Spermatophyta</taxon>
        <taxon>Magnoliopsida</taxon>
        <taxon>Liliopsida</taxon>
        <taxon>Poales</taxon>
        <taxon>Poaceae</taxon>
        <taxon>BOP clade</taxon>
        <taxon>Oryzoideae</taxon>
        <taxon>Oryzeae</taxon>
        <taxon>Oryzinae</taxon>
        <taxon>Oryza</taxon>
        <taxon>Oryza meyeriana</taxon>
    </lineage>
</organism>
<comment type="caution">
    <text evidence="1">The sequence shown here is derived from an EMBL/GenBank/DDBJ whole genome shotgun (WGS) entry which is preliminary data.</text>
</comment>
<keyword evidence="2" id="KW-1185">Reference proteome</keyword>
<gene>
    <name evidence="1" type="ORF">E2562_021804</name>
</gene>
<name>A0A6G1EN81_9ORYZ</name>
<protein>
    <submittedName>
        <fullName evidence="1">Uncharacterized protein</fullName>
    </submittedName>
</protein>
<reference evidence="1 2" key="1">
    <citation type="submission" date="2019-11" db="EMBL/GenBank/DDBJ databases">
        <title>Whole genome sequence of Oryza granulata.</title>
        <authorList>
            <person name="Li W."/>
        </authorList>
    </citation>
    <scope>NUCLEOTIDE SEQUENCE [LARGE SCALE GENOMIC DNA]</scope>
    <source>
        <strain evidence="2">cv. Menghai</strain>
        <tissue evidence="1">Leaf</tissue>
    </source>
</reference>
<accession>A0A6G1EN81</accession>
<dbReference type="InterPro" id="IPR011043">
    <property type="entry name" value="Gal_Oxase/kelch_b-propeller"/>
</dbReference>
<dbReference type="EMBL" id="SPHZ02000003">
    <property type="protein sequence ID" value="KAF0926090.1"/>
    <property type="molecule type" value="Genomic_DNA"/>
</dbReference>
<evidence type="ECO:0000313" key="1">
    <source>
        <dbReference type="EMBL" id="KAF0926090.1"/>
    </source>
</evidence>
<dbReference type="SUPFAM" id="SSF50965">
    <property type="entry name" value="Galactose oxidase, central domain"/>
    <property type="match status" value="1"/>
</dbReference>